<accession>A0ABR4TIS4</accession>
<evidence type="ECO:0000256" key="1">
    <source>
        <dbReference type="SAM" id="MobiDB-lite"/>
    </source>
</evidence>
<gene>
    <name evidence="2" type="ORF">SMB34_09130</name>
</gene>
<comment type="caution">
    <text evidence="2">The sequence shown here is derived from an EMBL/GenBank/DDBJ whole genome shotgun (WGS) entry which is preliminary data.</text>
</comment>
<protein>
    <submittedName>
        <fullName evidence="2">Uncharacterized protein</fullName>
    </submittedName>
</protein>
<name>A0ABR4TIS4_9PROT</name>
<feature type="region of interest" description="Disordered" evidence="1">
    <location>
        <begin position="1"/>
        <end position="29"/>
    </location>
</feature>
<dbReference type="Proteomes" id="UP000027463">
    <property type="component" value="Unassembled WGS sequence"/>
</dbReference>
<keyword evidence="3" id="KW-1185">Reference proteome</keyword>
<evidence type="ECO:0000313" key="3">
    <source>
        <dbReference type="Proteomes" id="UP000027463"/>
    </source>
</evidence>
<evidence type="ECO:0000313" key="2">
    <source>
        <dbReference type="EMBL" id="KEO51055.1"/>
    </source>
</evidence>
<organism evidence="2 3">
    <name type="scientific">Thalassospira permensis NBRC 106175</name>
    <dbReference type="NCBI Taxonomy" id="1353532"/>
    <lineage>
        <taxon>Bacteria</taxon>
        <taxon>Pseudomonadati</taxon>
        <taxon>Pseudomonadota</taxon>
        <taxon>Alphaproteobacteria</taxon>
        <taxon>Rhodospirillales</taxon>
        <taxon>Thalassospiraceae</taxon>
        <taxon>Thalassospira</taxon>
    </lineage>
</organism>
<sequence length="29" mass="3242">MCPLISRVGPFANSDKRKAAQPIDQRARD</sequence>
<proteinExistence type="predicted"/>
<reference evidence="2 3" key="1">
    <citation type="submission" date="2013-07" db="EMBL/GenBank/DDBJ databases">
        <title>Thalassospira permensis NBRC 106175 Genome Sequencing.</title>
        <authorList>
            <person name="Lai Q."/>
            <person name="Shao Z."/>
        </authorList>
    </citation>
    <scope>NUCLEOTIDE SEQUENCE [LARGE SCALE GENOMIC DNA]</scope>
    <source>
        <strain evidence="2 3">NBRC 106175</strain>
    </source>
</reference>
<dbReference type="EMBL" id="AUNC01000067">
    <property type="protein sequence ID" value="KEO51055.1"/>
    <property type="molecule type" value="Genomic_DNA"/>
</dbReference>